<dbReference type="Gene3D" id="3.90.180.10">
    <property type="entry name" value="Medium-chain alcohol dehydrogenases, catalytic domain"/>
    <property type="match status" value="1"/>
</dbReference>
<organism evidence="2 3">
    <name type="scientific">Granulicella aggregans</name>
    <dbReference type="NCBI Taxonomy" id="474949"/>
    <lineage>
        <taxon>Bacteria</taxon>
        <taxon>Pseudomonadati</taxon>
        <taxon>Acidobacteriota</taxon>
        <taxon>Terriglobia</taxon>
        <taxon>Terriglobales</taxon>
        <taxon>Acidobacteriaceae</taxon>
        <taxon>Granulicella</taxon>
    </lineage>
</organism>
<dbReference type="SUPFAM" id="SSF50129">
    <property type="entry name" value="GroES-like"/>
    <property type="match status" value="1"/>
</dbReference>
<evidence type="ECO:0000313" key="2">
    <source>
        <dbReference type="EMBL" id="MBB5060314.1"/>
    </source>
</evidence>
<keyword evidence="3" id="KW-1185">Reference proteome</keyword>
<reference evidence="2 3" key="1">
    <citation type="submission" date="2020-08" db="EMBL/GenBank/DDBJ databases">
        <title>Genomic Encyclopedia of Type Strains, Phase IV (KMG-V): Genome sequencing to study the core and pangenomes of soil and plant-associated prokaryotes.</title>
        <authorList>
            <person name="Whitman W."/>
        </authorList>
    </citation>
    <scope>NUCLEOTIDE SEQUENCE [LARGE SCALE GENOMIC DNA]</scope>
    <source>
        <strain evidence="2 3">M8UP14</strain>
    </source>
</reference>
<dbReference type="Proteomes" id="UP000540989">
    <property type="component" value="Unassembled WGS sequence"/>
</dbReference>
<dbReference type="Pfam" id="PF08240">
    <property type="entry name" value="ADH_N"/>
    <property type="match status" value="1"/>
</dbReference>
<dbReference type="Gene3D" id="3.40.50.720">
    <property type="entry name" value="NAD(P)-binding Rossmann-like Domain"/>
    <property type="match status" value="1"/>
</dbReference>
<gene>
    <name evidence="2" type="ORF">HDF16_005050</name>
</gene>
<dbReference type="GO" id="GO:0008270">
    <property type="term" value="F:zinc ion binding"/>
    <property type="evidence" value="ECO:0007669"/>
    <property type="project" value="InterPro"/>
</dbReference>
<dbReference type="EMBL" id="JACHIP010000011">
    <property type="protein sequence ID" value="MBB5060314.1"/>
    <property type="molecule type" value="Genomic_DNA"/>
</dbReference>
<dbReference type="InterPro" id="IPR036291">
    <property type="entry name" value="NAD(P)-bd_dom_sf"/>
</dbReference>
<dbReference type="InterPro" id="IPR013154">
    <property type="entry name" value="ADH-like_N"/>
</dbReference>
<dbReference type="InterPro" id="IPR011032">
    <property type="entry name" value="GroES-like_sf"/>
</dbReference>
<comment type="caution">
    <text evidence="2">The sequence shown here is derived from an EMBL/GenBank/DDBJ whole genome shotgun (WGS) entry which is preliminary data.</text>
</comment>
<dbReference type="Pfam" id="PF13602">
    <property type="entry name" value="ADH_zinc_N_2"/>
    <property type="match status" value="1"/>
</dbReference>
<dbReference type="CDD" id="cd08267">
    <property type="entry name" value="MDR1"/>
    <property type="match status" value="1"/>
</dbReference>
<evidence type="ECO:0000259" key="1">
    <source>
        <dbReference type="SMART" id="SM00829"/>
    </source>
</evidence>
<dbReference type="PANTHER" id="PTHR44013:SF1">
    <property type="entry name" value="ZINC-TYPE ALCOHOL DEHYDROGENASE-LIKE PROTEIN C16A3.02C"/>
    <property type="match status" value="1"/>
</dbReference>
<dbReference type="InterPro" id="IPR052733">
    <property type="entry name" value="Chloroplast_QOR"/>
</dbReference>
<dbReference type="SMART" id="SM00829">
    <property type="entry name" value="PKS_ER"/>
    <property type="match status" value="1"/>
</dbReference>
<dbReference type="PROSITE" id="PS01162">
    <property type="entry name" value="QOR_ZETA_CRYSTAL"/>
    <property type="match status" value="1"/>
</dbReference>
<dbReference type="RefSeq" id="WP_184222515.1">
    <property type="nucleotide sequence ID" value="NZ_JACHIP010000011.1"/>
</dbReference>
<dbReference type="InterPro" id="IPR002364">
    <property type="entry name" value="Quin_OxRdtase/zeta-crystal_CS"/>
</dbReference>
<dbReference type="PANTHER" id="PTHR44013">
    <property type="entry name" value="ZINC-TYPE ALCOHOL DEHYDROGENASE-LIKE PROTEIN C16A3.02C"/>
    <property type="match status" value="1"/>
</dbReference>
<accession>A0A7W7ZIS9</accession>
<sequence>MQAVVYRRYGSPDVLEFQEIPKPTPAEGEVLIRVHAASVNPYDWHFLRGTPSFIRLFTGMSRPKSPRLGADVAGTIEAVGAKVAQFMIGDEVFGTAKGSFAEYACAVASQLAVKPQEISFEQAACLPIAGITALQGLRDKGEVQTGQTILINGAAGGVGTFAVQIAKSLGVRVTGVCSTRNIDFLRSIGADEVIDYTREDFARSTKLYDLLFDLVGNRSLADYLRALHPRGTYISCGGGGPENSTWNLLSGVLANAIRSRFVSQKMPGLFAKVNSGDLATLAALVQAGKVVPVVNRTYALREIAEAVRQVESGHVRGKVVITIA</sequence>
<dbReference type="InterPro" id="IPR020843">
    <property type="entry name" value="ER"/>
</dbReference>
<evidence type="ECO:0000313" key="3">
    <source>
        <dbReference type="Proteomes" id="UP000540989"/>
    </source>
</evidence>
<dbReference type="SUPFAM" id="SSF51735">
    <property type="entry name" value="NAD(P)-binding Rossmann-fold domains"/>
    <property type="match status" value="1"/>
</dbReference>
<name>A0A7W7ZIS9_9BACT</name>
<proteinExistence type="predicted"/>
<feature type="domain" description="Enoyl reductase (ER)" evidence="1">
    <location>
        <begin position="10"/>
        <end position="321"/>
    </location>
</feature>
<dbReference type="GO" id="GO:0016491">
    <property type="term" value="F:oxidoreductase activity"/>
    <property type="evidence" value="ECO:0007669"/>
    <property type="project" value="InterPro"/>
</dbReference>
<protein>
    <submittedName>
        <fullName evidence="2">NADPH:quinone reductase-like Zn-dependent oxidoreductase</fullName>
    </submittedName>
</protein>
<dbReference type="AlphaFoldDB" id="A0A7W7ZIS9"/>